<dbReference type="InterPro" id="IPR002052">
    <property type="entry name" value="DNA_methylase_N6_adenine_CS"/>
</dbReference>
<dbReference type="EMBL" id="MHPJ01000015">
    <property type="protein sequence ID" value="OGZ78697.1"/>
    <property type="molecule type" value="Genomic_DNA"/>
</dbReference>
<evidence type="ECO:0000256" key="2">
    <source>
        <dbReference type="ARBA" id="ARBA00011900"/>
    </source>
</evidence>
<comment type="caution">
    <text evidence="8">The sequence shown here is derived from an EMBL/GenBank/DDBJ whole genome shotgun (WGS) entry which is preliminary data.</text>
</comment>
<evidence type="ECO:0000256" key="1">
    <source>
        <dbReference type="ARBA" id="ARBA00006594"/>
    </source>
</evidence>
<comment type="similarity">
    <text evidence="1">Belongs to the N(4)/N(6)-methyltransferase family.</text>
</comment>
<dbReference type="InterPro" id="IPR011639">
    <property type="entry name" value="MethylTrfase_TaqI-like_dom"/>
</dbReference>
<keyword evidence="3" id="KW-0489">Methyltransferase</keyword>
<dbReference type="Gene3D" id="3.40.50.150">
    <property type="entry name" value="Vaccinia Virus protein VP39"/>
    <property type="match status" value="1"/>
</dbReference>
<comment type="catalytic activity">
    <reaction evidence="6">
        <text>a 2'-deoxyadenosine in DNA + S-adenosyl-L-methionine = an N(6)-methyl-2'-deoxyadenosine in DNA + S-adenosyl-L-homocysteine + H(+)</text>
        <dbReference type="Rhea" id="RHEA:15197"/>
        <dbReference type="Rhea" id="RHEA-COMP:12418"/>
        <dbReference type="Rhea" id="RHEA-COMP:12419"/>
        <dbReference type="ChEBI" id="CHEBI:15378"/>
        <dbReference type="ChEBI" id="CHEBI:57856"/>
        <dbReference type="ChEBI" id="CHEBI:59789"/>
        <dbReference type="ChEBI" id="CHEBI:90615"/>
        <dbReference type="ChEBI" id="CHEBI:90616"/>
        <dbReference type="EC" id="2.1.1.72"/>
    </reaction>
</comment>
<evidence type="ECO:0000256" key="3">
    <source>
        <dbReference type="ARBA" id="ARBA00022603"/>
    </source>
</evidence>
<dbReference type="EC" id="2.1.1.72" evidence="2"/>
<dbReference type="PANTHER" id="PTHR33841">
    <property type="entry name" value="DNA METHYLTRANSFERASE YEEA-RELATED"/>
    <property type="match status" value="1"/>
</dbReference>
<reference evidence="8 9" key="1">
    <citation type="journal article" date="2016" name="Nat. Commun.">
        <title>Thousands of microbial genomes shed light on interconnected biogeochemical processes in an aquifer system.</title>
        <authorList>
            <person name="Anantharaman K."/>
            <person name="Brown C.T."/>
            <person name="Hug L.A."/>
            <person name="Sharon I."/>
            <person name="Castelle C.J."/>
            <person name="Probst A.J."/>
            <person name="Thomas B.C."/>
            <person name="Singh A."/>
            <person name="Wilkins M.J."/>
            <person name="Karaoz U."/>
            <person name="Brodie E.L."/>
            <person name="Williams K.H."/>
            <person name="Hubbard S.S."/>
            <person name="Banfield J.F."/>
        </authorList>
    </citation>
    <scope>NUCLEOTIDE SEQUENCE [LARGE SCALE GENOMIC DNA]</scope>
</reference>
<organism evidence="8 9">
    <name type="scientific">Candidatus Staskawiczbacteria bacterium RIFOXYB1_FULL_37_44</name>
    <dbReference type="NCBI Taxonomy" id="1802223"/>
    <lineage>
        <taxon>Bacteria</taxon>
        <taxon>Candidatus Staskawicziibacteriota</taxon>
    </lineage>
</organism>
<evidence type="ECO:0000256" key="6">
    <source>
        <dbReference type="ARBA" id="ARBA00047942"/>
    </source>
</evidence>
<evidence type="ECO:0000256" key="5">
    <source>
        <dbReference type="ARBA" id="ARBA00022691"/>
    </source>
</evidence>
<evidence type="ECO:0000313" key="8">
    <source>
        <dbReference type="EMBL" id="OGZ78697.1"/>
    </source>
</evidence>
<dbReference type="PROSITE" id="PS00092">
    <property type="entry name" value="N6_MTASE"/>
    <property type="match status" value="1"/>
</dbReference>
<protein>
    <recommendedName>
        <fullName evidence="2">site-specific DNA-methyltransferase (adenine-specific)</fullName>
        <ecNumber evidence="2">2.1.1.72</ecNumber>
    </recommendedName>
</protein>
<dbReference type="GO" id="GO:0006304">
    <property type="term" value="P:DNA modification"/>
    <property type="evidence" value="ECO:0007669"/>
    <property type="project" value="InterPro"/>
</dbReference>
<keyword evidence="4" id="KW-0808">Transferase</keyword>
<dbReference type="InterPro" id="IPR029063">
    <property type="entry name" value="SAM-dependent_MTases_sf"/>
</dbReference>
<dbReference type="PANTHER" id="PTHR33841:SF5">
    <property type="entry name" value="DNA METHYLASE (MODIFICATION METHYLASE) (METHYLTRANSFERASE)-RELATED"/>
    <property type="match status" value="1"/>
</dbReference>
<evidence type="ECO:0000259" key="7">
    <source>
        <dbReference type="Pfam" id="PF07669"/>
    </source>
</evidence>
<dbReference type="PRINTS" id="PR00507">
    <property type="entry name" value="N12N6MTFRASE"/>
</dbReference>
<dbReference type="Pfam" id="PF07669">
    <property type="entry name" value="Eco57I"/>
    <property type="match status" value="1"/>
</dbReference>
<proteinExistence type="inferred from homology"/>
<dbReference type="Proteomes" id="UP000178650">
    <property type="component" value="Unassembled WGS sequence"/>
</dbReference>
<dbReference type="STRING" id="1802223.A2358_02745"/>
<dbReference type="SUPFAM" id="SSF53335">
    <property type="entry name" value="S-adenosyl-L-methionine-dependent methyltransferases"/>
    <property type="match status" value="1"/>
</dbReference>
<gene>
    <name evidence="8" type="ORF">A2358_02745</name>
</gene>
<dbReference type="GO" id="GO:0003676">
    <property type="term" value="F:nucleic acid binding"/>
    <property type="evidence" value="ECO:0007669"/>
    <property type="project" value="InterPro"/>
</dbReference>
<evidence type="ECO:0000256" key="4">
    <source>
        <dbReference type="ARBA" id="ARBA00022679"/>
    </source>
</evidence>
<name>A0A1G2IVT9_9BACT</name>
<accession>A0A1G2IVT9</accession>
<dbReference type="AlphaFoldDB" id="A0A1G2IVT9"/>
<keyword evidence="5" id="KW-0949">S-adenosyl-L-methionine</keyword>
<sequence>MLGAIKIKSSVKNQGRIYTPNFIVKNILDLSGYQNDILKKNIIDNSCGDGAFLQEVVNRYCESFLVQNKNLEELREQLQKYIHGIEIEEKEAEKCIQNLSSEVQKFGIYDVKWDIICADTLDVKIFDGKIDFVVGNPPYVRVHNLAESYNKVKQFSFSQNGMTDLYIVFFEIGFRMINKTGKMCTITPSSCLRSKAGDNFRKFIFQERNLKAIVDLGHFQPFEATTYTMITLFENGSKNNSIEYYDYNEEGKNPGEKELLSYSDIFVNGKIHISKKHSLSLLHNLENYNNSVSNNISVKNGFATLADSVFIGDKNFKGLTIDILKASTNKWYKCIFPYDLGGKPLNILNIKKHSDVYDYLLSQKDLLEQRSLASKDGWYLFGRTQAIKDVFKNKIAVNSIVKDKNSIKIEQVPAGAGVYSGLYILSDFSLKEIKEVLINDEFIEYLKLLKNYKSGGYYTFSSSDLQKFLTYKLRKNNHEQSTIFTNNRCFA</sequence>
<evidence type="ECO:0000313" key="9">
    <source>
        <dbReference type="Proteomes" id="UP000178650"/>
    </source>
</evidence>
<feature type="domain" description="Type II methyltransferase M.TaqI-like" evidence="7">
    <location>
        <begin position="84"/>
        <end position="222"/>
    </location>
</feature>
<dbReference type="GO" id="GO:0009007">
    <property type="term" value="F:site-specific DNA-methyltransferase (adenine-specific) activity"/>
    <property type="evidence" value="ECO:0007669"/>
    <property type="project" value="UniProtKB-EC"/>
</dbReference>
<dbReference type="GO" id="GO:0032259">
    <property type="term" value="P:methylation"/>
    <property type="evidence" value="ECO:0007669"/>
    <property type="project" value="UniProtKB-KW"/>
</dbReference>
<dbReference type="InterPro" id="IPR050953">
    <property type="entry name" value="N4_N6_ade-DNA_methylase"/>
</dbReference>